<dbReference type="EMBL" id="JRLX01000040">
    <property type="protein sequence ID" value="KGO84710.1"/>
    <property type="molecule type" value="Genomic_DNA"/>
</dbReference>
<proteinExistence type="predicted"/>
<evidence type="ECO:0000256" key="1">
    <source>
        <dbReference type="ARBA" id="ARBA00022649"/>
    </source>
</evidence>
<dbReference type="RefSeq" id="WP_020214906.1">
    <property type="nucleotide sequence ID" value="NZ_JRLX01000040.1"/>
</dbReference>
<dbReference type="Proteomes" id="UP000030152">
    <property type="component" value="Unassembled WGS sequence"/>
</dbReference>
<sequence>MSKEIIWSSAAENDLIKILDYLNLNWNTKVTNSFLDILGKNISQVSFTPDLFPVFNKSLNIRKCVITKHNTLYYENHYSEIVILRIYDVRQNPDKLKF</sequence>
<evidence type="ECO:0000313" key="2">
    <source>
        <dbReference type="EMBL" id="KGO84710.1"/>
    </source>
</evidence>
<organism evidence="2 3">
    <name type="scientific">Flavobacterium rivuli WB 3.3-2 = DSM 21788</name>
    <dbReference type="NCBI Taxonomy" id="1121895"/>
    <lineage>
        <taxon>Bacteria</taxon>
        <taxon>Pseudomonadati</taxon>
        <taxon>Bacteroidota</taxon>
        <taxon>Flavobacteriia</taxon>
        <taxon>Flavobacteriales</taxon>
        <taxon>Flavobacteriaceae</taxon>
        <taxon>Flavobacterium</taxon>
    </lineage>
</organism>
<evidence type="ECO:0008006" key="4">
    <source>
        <dbReference type="Google" id="ProtNLM"/>
    </source>
</evidence>
<gene>
    <name evidence="2" type="ORF">Q765_20090</name>
</gene>
<dbReference type="eggNOG" id="COG3668">
    <property type="taxonomic scope" value="Bacteria"/>
</dbReference>
<comment type="caution">
    <text evidence="2">The sequence shown here is derived from an EMBL/GenBank/DDBJ whole genome shotgun (WGS) entry which is preliminary data.</text>
</comment>
<dbReference type="Gene3D" id="3.30.2310.20">
    <property type="entry name" value="RelE-like"/>
    <property type="match status" value="1"/>
</dbReference>
<keyword evidence="3" id="KW-1185">Reference proteome</keyword>
<reference evidence="2 3" key="1">
    <citation type="submission" date="2013-09" db="EMBL/GenBank/DDBJ databases">
        <authorList>
            <person name="Zeng Z."/>
            <person name="Chen C."/>
        </authorList>
    </citation>
    <scope>NUCLEOTIDE SEQUENCE [LARGE SCALE GENOMIC DNA]</scope>
    <source>
        <strain evidence="2 3">WB 3.3-2</strain>
    </source>
</reference>
<dbReference type="InterPro" id="IPR035093">
    <property type="entry name" value="RelE/ParE_toxin_dom_sf"/>
</dbReference>
<name>A0A0A2M8V8_9FLAO</name>
<dbReference type="InterPro" id="IPR007712">
    <property type="entry name" value="RelE/ParE_toxin"/>
</dbReference>
<dbReference type="OrthoDB" id="1098070at2"/>
<evidence type="ECO:0000313" key="3">
    <source>
        <dbReference type="Proteomes" id="UP000030152"/>
    </source>
</evidence>
<dbReference type="Pfam" id="PF05016">
    <property type="entry name" value="ParE_toxin"/>
    <property type="match status" value="1"/>
</dbReference>
<protein>
    <recommendedName>
        <fullName evidence="4">Plasmid stabilization protein</fullName>
    </recommendedName>
</protein>
<accession>A0A0A2M8V8</accession>
<dbReference type="STRING" id="1121895.GCA_000378485_03731"/>
<dbReference type="AlphaFoldDB" id="A0A0A2M8V8"/>
<keyword evidence="1" id="KW-1277">Toxin-antitoxin system</keyword>